<dbReference type="CDD" id="cd16667">
    <property type="entry name" value="RING-H2_RNF126-like"/>
    <property type="match status" value="1"/>
</dbReference>
<dbReference type="PANTHER" id="PTHR15710:SF217">
    <property type="entry name" value="E3 UBIQUITIN-PROTEIN LIGASE RDUF2"/>
    <property type="match status" value="1"/>
</dbReference>
<evidence type="ECO:0000256" key="8">
    <source>
        <dbReference type="PROSITE-ProRule" id="PRU00175"/>
    </source>
</evidence>
<evidence type="ECO:0000256" key="3">
    <source>
        <dbReference type="ARBA" id="ARBA00022679"/>
    </source>
</evidence>
<keyword evidence="7" id="KW-0862">Zinc</keyword>
<comment type="caution">
    <text evidence="11">The sequence shown here is derived from an EMBL/GenBank/DDBJ whole genome shotgun (WGS) entry which is preliminary data.</text>
</comment>
<reference evidence="11" key="1">
    <citation type="submission" date="2021-08" db="EMBL/GenBank/DDBJ databases">
        <title>WGS assembly of Ceratopteris richardii.</title>
        <authorList>
            <person name="Marchant D.B."/>
            <person name="Chen G."/>
            <person name="Jenkins J."/>
            <person name="Shu S."/>
            <person name="Leebens-Mack J."/>
            <person name="Grimwood J."/>
            <person name="Schmutz J."/>
            <person name="Soltis P."/>
            <person name="Soltis D."/>
            <person name="Chen Z.-H."/>
        </authorList>
    </citation>
    <scope>NUCLEOTIDE SEQUENCE</scope>
    <source>
        <strain evidence="11">Whitten #5841</strain>
        <tissue evidence="11">Leaf</tissue>
    </source>
</reference>
<feature type="region of interest" description="Disordered" evidence="9">
    <location>
        <begin position="386"/>
        <end position="410"/>
    </location>
</feature>
<organism evidence="11 12">
    <name type="scientific">Ceratopteris richardii</name>
    <name type="common">Triangle waterfern</name>
    <dbReference type="NCBI Taxonomy" id="49495"/>
    <lineage>
        <taxon>Eukaryota</taxon>
        <taxon>Viridiplantae</taxon>
        <taxon>Streptophyta</taxon>
        <taxon>Embryophyta</taxon>
        <taxon>Tracheophyta</taxon>
        <taxon>Polypodiopsida</taxon>
        <taxon>Polypodiidae</taxon>
        <taxon>Polypodiales</taxon>
        <taxon>Pteridineae</taxon>
        <taxon>Pteridaceae</taxon>
        <taxon>Parkerioideae</taxon>
        <taxon>Ceratopteris</taxon>
    </lineage>
</organism>
<evidence type="ECO:0000313" key="12">
    <source>
        <dbReference type="Proteomes" id="UP000825935"/>
    </source>
</evidence>
<dbReference type="GO" id="GO:0005737">
    <property type="term" value="C:cytoplasm"/>
    <property type="evidence" value="ECO:0007669"/>
    <property type="project" value="TreeGrafter"/>
</dbReference>
<dbReference type="GO" id="GO:0061630">
    <property type="term" value="F:ubiquitin protein ligase activity"/>
    <property type="evidence" value="ECO:0007669"/>
    <property type="project" value="UniProtKB-EC"/>
</dbReference>
<dbReference type="EC" id="2.3.2.27" evidence="2"/>
<keyword evidence="12" id="KW-1185">Reference proteome</keyword>
<sequence>MSRDPRSHYYCYHCERTVQLVSPGTLICGDCHGDFIEERPGQLLPSEESASSESRANEVDYMGLGCGQLLEDMSNFLSSMLVTHAAASAIESINEEVPRGSSLHTDGHPMDHILVLQGRIQNLLNLYQRDHVITGNREHPRPSGAVGDYYIGPGLEHLIQHLTENDPGKYGTPPASMAAVDSLPTIRVAKEHLCTDAVQCAVCKDEFEHLCQVKQLPCNHIYHPDCIVPWLKQHNSCPVCRYELPTDDPDYELSRTRRLRVGETARLTGAGYFSGEQRARRGLSFQSSPSQPPVDEGYHAQQQTNFSITLEDGTENMVSHDSNVIRRFSSSASWIQSSSRTQYPVPPRTDSNIVNNLSRLSNTVSSLSTLSNGVVGDGNSRREQIIRGSSNFSSNNLHATRSDSREEGLG</sequence>
<dbReference type="OrthoDB" id="8062037at2759"/>
<evidence type="ECO:0000256" key="1">
    <source>
        <dbReference type="ARBA" id="ARBA00000900"/>
    </source>
</evidence>
<evidence type="ECO:0000256" key="6">
    <source>
        <dbReference type="ARBA" id="ARBA00022786"/>
    </source>
</evidence>
<dbReference type="Proteomes" id="UP000825935">
    <property type="component" value="Chromosome 9"/>
</dbReference>
<dbReference type="PANTHER" id="PTHR15710">
    <property type="entry name" value="E3 UBIQUITIN-PROTEIN LIGASE PRAJA"/>
    <property type="match status" value="1"/>
</dbReference>
<keyword evidence="4" id="KW-0479">Metal-binding</keyword>
<evidence type="ECO:0000256" key="7">
    <source>
        <dbReference type="ARBA" id="ARBA00022833"/>
    </source>
</evidence>
<dbReference type="SMART" id="SM00184">
    <property type="entry name" value="RING"/>
    <property type="match status" value="1"/>
</dbReference>
<evidence type="ECO:0000256" key="5">
    <source>
        <dbReference type="ARBA" id="ARBA00022771"/>
    </source>
</evidence>
<dbReference type="InterPro" id="IPR001841">
    <property type="entry name" value="Znf_RING"/>
</dbReference>
<dbReference type="GO" id="GO:0008270">
    <property type="term" value="F:zinc ion binding"/>
    <property type="evidence" value="ECO:0007669"/>
    <property type="project" value="UniProtKB-KW"/>
</dbReference>
<evidence type="ECO:0000313" key="11">
    <source>
        <dbReference type="EMBL" id="KAH7429776.1"/>
    </source>
</evidence>
<evidence type="ECO:0000256" key="4">
    <source>
        <dbReference type="ARBA" id="ARBA00022723"/>
    </source>
</evidence>
<feature type="compositionally biased region" description="Basic and acidic residues" evidence="9">
    <location>
        <begin position="400"/>
        <end position="410"/>
    </location>
</feature>
<keyword evidence="6" id="KW-0833">Ubl conjugation pathway</keyword>
<keyword evidence="5 8" id="KW-0863">Zinc-finger</keyword>
<dbReference type="SUPFAM" id="SSF57850">
    <property type="entry name" value="RING/U-box"/>
    <property type="match status" value="1"/>
</dbReference>
<evidence type="ECO:0000256" key="2">
    <source>
        <dbReference type="ARBA" id="ARBA00012483"/>
    </source>
</evidence>
<name>A0A8T2U782_CERRI</name>
<dbReference type="FunFam" id="3.30.40.10:FF:000022">
    <property type="entry name" value="E3 ubiquitin-protein ligase RING1-like"/>
    <property type="match status" value="1"/>
</dbReference>
<dbReference type="Gene3D" id="3.30.40.10">
    <property type="entry name" value="Zinc/RING finger domain, C3HC4 (zinc finger)"/>
    <property type="match status" value="1"/>
</dbReference>
<dbReference type="PROSITE" id="PS50089">
    <property type="entry name" value="ZF_RING_2"/>
    <property type="match status" value="1"/>
</dbReference>
<dbReference type="AlphaFoldDB" id="A0A8T2U782"/>
<protein>
    <recommendedName>
        <fullName evidence="2">RING-type E3 ubiquitin transferase</fullName>
        <ecNumber evidence="2">2.3.2.27</ecNumber>
    </recommendedName>
</protein>
<dbReference type="Pfam" id="PF13639">
    <property type="entry name" value="zf-RING_2"/>
    <property type="match status" value="1"/>
</dbReference>
<proteinExistence type="predicted"/>
<keyword evidence="3" id="KW-0808">Transferase</keyword>
<evidence type="ECO:0000259" key="10">
    <source>
        <dbReference type="PROSITE" id="PS50089"/>
    </source>
</evidence>
<dbReference type="InterPro" id="IPR013083">
    <property type="entry name" value="Znf_RING/FYVE/PHD"/>
</dbReference>
<feature type="compositionally biased region" description="Polar residues" evidence="9">
    <location>
        <begin position="387"/>
        <end position="399"/>
    </location>
</feature>
<dbReference type="GO" id="GO:0016567">
    <property type="term" value="P:protein ubiquitination"/>
    <property type="evidence" value="ECO:0007669"/>
    <property type="project" value="TreeGrafter"/>
</dbReference>
<dbReference type="EMBL" id="CM035414">
    <property type="protein sequence ID" value="KAH7429776.1"/>
    <property type="molecule type" value="Genomic_DNA"/>
</dbReference>
<accession>A0A8T2U782</accession>
<evidence type="ECO:0000256" key="9">
    <source>
        <dbReference type="SAM" id="MobiDB-lite"/>
    </source>
</evidence>
<feature type="domain" description="RING-type" evidence="10">
    <location>
        <begin position="200"/>
        <end position="241"/>
    </location>
</feature>
<comment type="catalytic activity">
    <reaction evidence="1">
        <text>S-ubiquitinyl-[E2 ubiquitin-conjugating enzyme]-L-cysteine + [acceptor protein]-L-lysine = [E2 ubiquitin-conjugating enzyme]-L-cysteine + N(6)-ubiquitinyl-[acceptor protein]-L-lysine.</text>
        <dbReference type="EC" id="2.3.2.27"/>
    </reaction>
</comment>
<gene>
    <name evidence="11" type="ORF">KP509_09G065800</name>
</gene>